<feature type="site" description="Part of the allosteric site" evidence="3">
    <location>
        <position position="157"/>
    </location>
</feature>
<name>A0ABX6JUJ8_9MICO</name>
<feature type="active site" description="For ring-opening step" evidence="3">
    <location>
        <position position="147"/>
    </location>
</feature>
<comment type="caution">
    <text evidence="3">Lacks conserved residue(s) required for the propagation of feature annotation.</text>
</comment>
<feature type="active site" description="For ring-opening step" evidence="3">
    <location>
        <position position="140"/>
    </location>
</feature>
<dbReference type="NCBIfam" id="TIGR00502">
    <property type="entry name" value="nagB"/>
    <property type="match status" value="1"/>
</dbReference>
<dbReference type="InterPro" id="IPR004547">
    <property type="entry name" value="Glucosamine6P_isomerase"/>
</dbReference>
<dbReference type="Gene3D" id="3.40.50.1360">
    <property type="match status" value="1"/>
</dbReference>
<dbReference type="Proteomes" id="UP000503441">
    <property type="component" value="Chromosome"/>
</dbReference>
<feature type="site" description="Part of the allosteric site" evidence="3">
    <location>
        <position position="160"/>
    </location>
</feature>
<evidence type="ECO:0000259" key="4">
    <source>
        <dbReference type="Pfam" id="PF01182"/>
    </source>
</evidence>
<keyword evidence="1 3" id="KW-0378">Hydrolase</keyword>
<keyword evidence="2 3" id="KW-0119">Carbohydrate metabolism</keyword>
<dbReference type="NCBIfam" id="NF001684">
    <property type="entry name" value="PRK00443.1-4"/>
    <property type="match status" value="1"/>
</dbReference>
<dbReference type="SUPFAM" id="SSF100950">
    <property type="entry name" value="NagB/RpiA/CoA transferase-like"/>
    <property type="match status" value="1"/>
</dbReference>
<comment type="catalytic activity">
    <reaction evidence="3">
        <text>alpha-D-glucosamine 6-phosphate + H2O = beta-D-fructose 6-phosphate + NH4(+)</text>
        <dbReference type="Rhea" id="RHEA:12172"/>
        <dbReference type="ChEBI" id="CHEBI:15377"/>
        <dbReference type="ChEBI" id="CHEBI:28938"/>
        <dbReference type="ChEBI" id="CHEBI:57634"/>
        <dbReference type="ChEBI" id="CHEBI:75989"/>
        <dbReference type="EC" id="3.5.99.6"/>
    </reaction>
</comment>
<dbReference type="InterPro" id="IPR037171">
    <property type="entry name" value="NagB/RpiA_transferase-like"/>
</dbReference>
<comment type="function">
    <text evidence="3">Catalyzes the reversible isomerization-deamination of glucosamine 6-phosphate (GlcN6P) to form fructose 6-phosphate (Fru6P) and ammonium ion.</text>
</comment>
<dbReference type="PROSITE" id="PS01161">
    <property type="entry name" value="GLC_GALNAC_ISOMERASE"/>
    <property type="match status" value="1"/>
</dbReference>
<feature type="site" description="Part of the allosteric site" evidence="3">
    <location>
        <position position="150"/>
    </location>
</feature>
<comment type="pathway">
    <text evidence="3">Amino-sugar metabolism; N-acetylneuraminate degradation; D-fructose 6-phosphate from N-acetylneuraminate: step 5/5.</text>
</comment>
<feature type="active site" description="Proton acceptor; for ring-opening step" evidence="3">
    <location>
        <position position="142"/>
    </location>
</feature>
<evidence type="ECO:0000313" key="6">
    <source>
        <dbReference type="Proteomes" id="UP000503441"/>
    </source>
</evidence>
<proteinExistence type="inferred from homology"/>
<feature type="active site" description="Proton acceptor; for enolization step" evidence="3">
    <location>
        <position position="71"/>
    </location>
</feature>
<dbReference type="EC" id="3.5.99.6" evidence="3"/>
<dbReference type="RefSeq" id="WP_166328964.1">
    <property type="nucleotide sequence ID" value="NZ_CP049933.1"/>
</dbReference>
<comment type="activity regulation">
    <text evidence="3">Allosterically activated by N-acetylglucosamine 6-phosphate (GlcNAc6P).</text>
</comment>
<sequence>MRVLIVENETDVARAAAEQVAGVIRAGRASGRAAVLGIATGSSPLGIYRELASEIRGDKLDTAGVSAFALDEYVGLDAAHPESYHSVIRRTVTEPLRLDPDRVHVPNGTSSDLEAECAAYERAIRGAGGIDLQLLGVGSNGHIGFNEPVSSFASRTRLKTLAPQTRADNARFFDSAEQVPVHCITQGLGTILEADRLLLVAHGAAKANAVARMIEGPLTSMCPASVLQLHPDATVIVDREAAAELQLVDYYEWVQHHLPEEAQGS</sequence>
<dbReference type="InterPro" id="IPR006148">
    <property type="entry name" value="Glc/Gal-6P_isomerase"/>
</dbReference>
<keyword evidence="3" id="KW-0021">Allosteric enzyme</keyword>
<dbReference type="PANTHER" id="PTHR11280:SF5">
    <property type="entry name" value="GLUCOSAMINE-6-PHOSPHATE ISOMERASE"/>
    <property type="match status" value="1"/>
</dbReference>
<organism evidence="5 6">
    <name type="scientific">Leucobacter coleopterorum</name>
    <dbReference type="NCBI Taxonomy" id="2714933"/>
    <lineage>
        <taxon>Bacteria</taxon>
        <taxon>Bacillati</taxon>
        <taxon>Actinomycetota</taxon>
        <taxon>Actinomycetes</taxon>
        <taxon>Micrococcales</taxon>
        <taxon>Microbacteriaceae</taxon>
        <taxon>Leucobacter</taxon>
    </lineage>
</organism>
<feature type="site" description="Part of the allosteric site" evidence="3">
    <location>
        <position position="159"/>
    </location>
</feature>
<comment type="similarity">
    <text evidence="3">Belongs to the glucosamine/galactosamine-6-phosphate isomerase family. NagB subfamily.</text>
</comment>
<keyword evidence="6" id="KW-1185">Reference proteome</keyword>
<evidence type="ECO:0000256" key="2">
    <source>
        <dbReference type="ARBA" id="ARBA00023277"/>
    </source>
</evidence>
<dbReference type="InterPro" id="IPR018321">
    <property type="entry name" value="Glucosamine6P_isomerase_CS"/>
</dbReference>
<dbReference type="PANTHER" id="PTHR11280">
    <property type="entry name" value="GLUCOSAMINE-6-PHOSPHATE ISOMERASE"/>
    <property type="match status" value="1"/>
</dbReference>
<feature type="domain" description="Glucosamine/galactosamine-6-phosphate isomerase" evidence="4">
    <location>
        <begin position="8"/>
        <end position="229"/>
    </location>
</feature>
<dbReference type="EMBL" id="CP049933">
    <property type="protein sequence ID" value="QIM17942.1"/>
    <property type="molecule type" value="Genomic_DNA"/>
</dbReference>
<accession>A0ABX6JUJ8</accession>
<dbReference type="CDD" id="cd01399">
    <property type="entry name" value="GlcN6P_deaminase"/>
    <property type="match status" value="1"/>
</dbReference>
<protein>
    <recommendedName>
        <fullName evidence="3">Glucosamine-6-phosphate deaminase</fullName>
        <ecNumber evidence="3">3.5.99.6</ecNumber>
    </recommendedName>
    <alternativeName>
        <fullName evidence="3">GlcN6P deaminase</fullName>
        <shortName evidence="3">GNPDA</shortName>
    </alternativeName>
    <alternativeName>
        <fullName evidence="3">Glucosamine-6-phosphate isomerase</fullName>
    </alternativeName>
</protein>
<evidence type="ECO:0000256" key="3">
    <source>
        <dbReference type="HAMAP-Rule" id="MF_01241"/>
    </source>
</evidence>
<gene>
    <name evidence="3 5" type="primary">nagB</name>
    <name evidence="5" type="ORF">G7066_03270</name>
</gene>
<dbReference type="GO" id="GO:0004342">
    <property type="term" value="F:glucosamine-6-phosphate deaminase activity"/>
    <property type="evidence" value="ECO:0007669"/>
    <property type="project" value="UniProtKB-EC"/>
</dbReference>
<dbReference type="Pfam" id="PF01182">
    <property type="entry name" value="Glucosamine_iso"/>
    <property type="match status" value="1"/>
</dbReference>
<evidence type="ECO:0000256" key="1">
    <source>
        <dbReference type="ARBA" id="ARBA00022801"/>
    </source>
</evidence>
<reference evidence="5 6" key="1">
    <citation type="submission" date="2020-03" db="EMBL/GenBank/DDBJ databases">
        <title>Leucobacter sp. nov., isolated from beetles.</title>
        <authorList>
            <person name="Hyun D.-W."/>
            <person name="Bae J.-W."/>
        </authorList>
    </citation>
    <scope>NUCLEOTIDE SEQUENCE [LARGE SCALE GENOMIC DNA]</scope>
    <source>
        <strain evidence="5 6">HDW9A</strain>
    </source>
</reference>
<evidence type="ECO:0000313" key="5">
    <source>
        <dbReference type="EMBL" id="QIM17942.1"/>
    </source>
</evidence>
<dbReference type="HAMAP" id="MF_01241">
    <property type="entry name" value="GlcN6P_deamin"/>
    <property type="match status" value="1"/>
</dbReference>